<feature type="region of interest" description="Disordered" evidence="1">
    <location>
        <begin position="63"/>
        <end position="92"/>
    </location>
</feature>
<accession>A0A151ITP1</accession>
<name>A0A151ITP1_9HYME</name>
<feature type="compositionally biased region" description="Basic and acidic residues" evidence="1">
    <location>
        <begin position="75"/>
        <end position="85"/>
    </location>
</feature>
<keyword evidence="3" id="KW-1185">Reference proteome</keyword>
<reference evidence="2 3" key="1">
    <citation type="submission" date="2015-09" db="EMBL/GenBank/DDBJ databases">
        <title>Trachymyrmex cornetzi WGS genome.</title>
        <authorList>
            <person name="Nygaard S."/>
            <person name="Hu H."/>
            <person name="Boomsma J."/>
            <person name="Zhang G."/>
        </authorList>
    </citation>
    <scope>NUCLEOTIDE SEQUENCE [LARGE SCALE GENOMIC DNA]</scope>
    <source>
        <strain evidence="2">Tcor2-1</strain>
        <tissue evidence="2">Whole body</tissue>
    </source>
</reference>
<evidence type="ECO:0000313" key="2">
    <source>
        <dbReference type="EMBL" id="KYN10467.1"/>
    </source>
</evidence>
<evidence type="ECO:0000256" key="1">
    <source>
        <dbReference type="SAM" id="MobiDB-lite"/>
    </source>
</evidence>
<dbReference type="EMBL" id="KQ980991">
    <property type="protein sequence ID" value="KYN10467.1"/>
    <property type="molecule type" value="Genomic_DNA"/>
</dbReference>
<sequence>MLIAADGNRTHRRRVIDFTSNPPNMTTVTCQRSRIVSPTGIVPIRRYIFVAFRDFFPKTAGRRTASENEQATISRVDRSREEKLAKTTSMPRRRTTVKATCYRFSVIFSGLRHLTAFRHYQEPISMSRLFIPQRDSRPARIAAHLFVEEDAARRPDAAWISWKSGGVQHANSIHPAAPVERYKYIASVLKYFAYLPRASTLFIIRSKTQILEDFWRM</sequence>
<dbReference type="AlphaFoldDB" id="A0A151ITP1"/>
<proteinExistence type="predicted"/>
<evidence type="ECO:0000313" key="3">
    <source>
        <dbReference type="Proteomes" id="UP000078492"/>
    </source>
</evidence>
<protein>
    <submittedName>
        <fullName evidence="2">Uncharacterized protein</fullName>
    </submittedName>
</protein>
<dbReference type="Proteomes" id="UP000078492">
    <property type="component" value="Unassembled WGS sequence"/>
</dbReference>
<organism evidence="2 3">
    <name type="scientific">Trachymyrmex cornetzi</name>
    <dbReference type="NCBI Taxonomy" id="471704"/>
    <lineage>
        <taxon>Eukaryota</taxon>
        <taxon>Metazoa</taxon>
        <taxon>Ecdysozoa</taxon>
        <taxon>Arthropoda</taxon>
        <taxon>Hexapoda</taxon>
        <taxon>Insecta</taxon>
        <taxon>Pterygota</taxon>
        <taxon>Neoptera</taxon>
        <taxon>Endopterygota</taxon>
        <taxon>Hymenoptera</taxon>
        <taxon>Apocrita</taxon>
        <taxon>Aculeata</taxon>
        <taxon>Formicoidea</taxon>
        <taxon>Formicidae</taxon>
        <taxon>Myrmicinae</taxon>
        <taxon>Trachymyrmex</taxon>
    </lineage>
</organism>
<gene>
    <name evidence="2" type="ORF">ALC57_17395</name>
</gene>